<dbReference type="InterPro" id="IPR019587">
    <property type="entry name" value="Polyketide_cyclase/dehydratase"/>
</dbReference>
<evidence type="ECO:0000313" key="1">
    <source>
        <dbReference type="EMBL" id="KAB7850224.1"/>
    </source>
</evidence>
<dbReference type="Gene3D" id="3.30.530.20">
    <property type="match status" value="1"/>
</dbReference>
<dbReference type="AlphaFoldDB" id="A0A5N5WDG8"/>
<comment type="caution">
    <text evidence="1">The sequence shown here is derived from an EMBL/GenBank/DDBJ whole genome shotgun (WGS) entry which is preliminary data.</text>
</comment>
<sequence>MSEFERTRTLPAQPEMVFDQVCDLNRLDSWLPRDLHVHPDDPPAVTVHEDRTGEDADALVRARKEQMRLEWGTREDGRYSGWLQVAGNGSGSSQVTVHLSFHQGSQRPDDGVVEEALDKSLERLEEQVRLRGEGPG</sequence>
<dbReference type="Pfam" id="PF10604">
    <property type="entry name" value="Polyketide_cyc2"/>
    <property type="match status" value="1"/>
</dbReference>
<dbReference type="RefSeq" id="WP_004944338.1">
    <property type="nucleotide sequence ID" value="NZ_JBFADJ010000035.1"/>
</dbReference>
<organism evidence="1 2">
    <name type="scientific">Streptomyces mobaraensis</name>
    <name type="common">Streptoverticillium mobaraense</name>
    <dbReference type="NCBI Taxonomy" id="35621"/>
    <lineage>
        <taxon>Bacteria</taxon>
        <taxon>Bacillati</taxon>
        <taxon>Actinomycetota</taxon>
        <taxon>Actinomycetes</taxon>
        <taxon>Kitasatosporales</taxon>
        <taxon>Streptomycetaceae</taxon>
        <taxon>Streptomyces</taxon>
    </lineage>
</organism>
<dbReference type="InterPro" id="IPR023393">
    <property type="entry name" value="START-like_dom_sf"/>
</dbReference>
<proteinExistence type="predicted"/>
<gene>
    <name evidence="1" type="ORF">FRZ00_06415</name>
</gene>
<dbReference type="EMBL" id="VOKX01000009">
    <property type="protein sequence ID" value="KAB7850224.1"/>
    <property type="molecule type" value="Genomic_DNA"/>
</dbReference>
<name>A0A5N5WDG8_STRMB</name>
<keyword evidence="2" id="KW-1185">Reference proteome</keyword>
<dbReference type="SUPFAM" id="SSF55961">
    <property type="entry name" value="Bet v1-like"/>
    <property type="match status" value="1"/>
</dbReference>
<accession>A0A5N5WDG8</accession>
<dbReference type="OrthoDB" id="3628784at2"/>
<dbReference type="Proteomes" id="UP000327000">
    <property type="component" value="Unassembled WGS sequence"/>
</dbReference>
<protein>
    <submittedName>
        <fullName evidence="1">SRPBCC family protein</fullName>
    </submittedName>
</protein>
<reference evidence="1 2" key="1">
    <citation type="journal article" date="2019" name="Microb. Cell Fact.">
        <title>Exploring novel herbicidin analogues by transcriptional regulator overexpression and MS/MS molecular networking.</title>
        <authorList>
            <person name="Shi Y."/>
            <person name="Gu R."/>
            <person name="Li Y."/>
            <person name="Wang X."/>
            <person name="Ren W."/>
            <person name="Li X."/>
            <person name="Wang L."/>
            <person name="Xie Y."/>
            <person name="Hong B."/>
        </authorList>
    </citation>
    <scope>NUCLEOTIDE SEQUENCE [LARGE SCALE GENOMIC DNA]</scope>
    <source>
        <strain evidence="1 2">US-43</strain>
    </source>
</reference>
<evidence type="ECO:0000313" key="2">
    <source>
        <dbReference type="Proteomes" id="UP000327000"/>
    </source>
</evidence>